<dbReference type="PANTHER" id="PTHR48019">
    <property type="entry name" value="SERUM RESPONSE FACTOR HOMOLOG"/>
    <property type="match status" value="1"/>
</dbReference>
<dbReference type="SUPFAM" id="SSF55455">
    <property type="entry name" value="SRF-like"/>
    <property type="match status" value="1"/>
</dbReference>
<name>A0A7J6FX34_CANSA</name>
<feature type="compositionally biased region" description="Basic and acidic residues" evidence="6">
    <location>
        <begin position="404"/>
        <end position="415"/>
    </location>
</feature>
<dbReference type="SMART" id="SM00432">
    <property type="entry name" value="MADS"/>
    <property type="match status" value="1"/>
</dbReference>
<evidence type="ECO:0000313" key="9">
    <source>
        <dbReference type="Proteomes" id="UP000583929"/>
    </source>
</evidence>
<comment type="caution">
    <text evidence="8">The sequence shown here is derived from an EMBL/GenBank/DDBJ whole genome shotgun (WGS) entry which is preliminary data.</text>
</comment>
<dbReference type="GO" id="GO:0046983">
    <property type="term" value="F:protein dimerization activity"/>
    <property type="evidence" value="ECO:0007669"/>
    <property type="project" value="InterPro"/>
</dbReference>
<dbReference type="PROSITE" id="PS00350">
    <property type="entry name" value="MADS_BOX_1"/>
    <property type="match status" value="1"/>
</dbReference>
<dbReference type="AlphaFoldDB" id="A0A7J6FX34"/>
<organism evidence="8 9">
    <name type="scientific">Cannabis sativa</name>
    <name type="common">Hemp</name>
    <name type="synonym">Marijuana</name>
    <dbReference type="NCBI Taxonomy" id="3483"/>
    <lineage>
        <taxon>Eukaryota</taxon>
        <taxon>Viridiplantae</taxon>
        <taxon>Streptophyta</taxon>
        <taxon>Embryophyta</taxon>
        <taxon>Tracheophyta</taxon>
        <taxon>Spermatophyta</taxon>
        <taxon>Magnoliopsida</taxon>
        <taxon>eudicotyledons</taxon>
        <taxon>Gunneridae</taxon>
        <taxon>Pentapetalae</taxon>
        <taxon>rosids</taxon>
        <taxon>fabids</taxon>
        <taxon>Rosales</taxon>
        <taxon>Cannabaceae</taxon>
        <taxon>Cannabis</taxon>
    </lineage>
</organism>
<keyword evidence="3" id="KW-0238">DNA-binding</keyword>
<evidence type="ECO:0000313" key="8">
    <source>
        <dbReference type="EMBL" id="KAF4375321.1"/>
    </source>
</evidence>
<sequence>MGRGKVEMKLIENKQSRQVTFAKRRSGLMKKAHELSVLCDVEIGLIVFSGNGRLYEFCSGHRSMTWGDMPDIIVNDVVDIITRIVIESKKKEVYLARGRSPKKGSSKSKHHHCGSSRHLQRFCSKASTLTSTNLTMEIGMTTCIITTKNIQRLQFTFSLFQPLQDAFRNELKIPNLINRQQKWIFEELILHAKLSKTQQKHLFLYIQLSIQREDHNRSPDIDSLSRPITLFLNKILDHPNLTQIGFAKVKVPSTHIKNRLGPGPATRKTSRDSIEDGTSLIIKRRNNILLTSKGLQNLPRIIKNKNRVESDIVSHSSINEDIHPVAQTKINRRQGVALYQGRGIISIPEITGGVLAHLRDNTDYESSTDKNRGTPQKGRIDLSQHSQQKEGRRSIPQCPAGTRSEGDHSEYPTNF</sequence>
<dbReference type="GO" id="GO:0045944">
    <property type="term" value="P:positive regulation of transcription by RNA polymerase II"/>
    <property type="evidence" value="ECO:0007669"/>
    <property type="project" value="InterPro"/>
</dbReference>
<gene>
    <name evidence="8" type="ORF">G4B88_021987</name>
</gene>
<evidence type="ECO:0000256" key="6">
    <source>
        <dbReference type="SAM" id="MobiDB-lite"/>
    </source>
</evidence>
<reference evidence="8 9" key="1">
    <citation type="journal article" date="2020" name="bioRxiv">
        <title>Sequence and annotation of 42 cannabis genomes reveals extensive copy number variation in cannabinoid synthesis and pathogen resistance genes.</title>
        <authorList>
            <person name="Mckernan K.J."/>
            <person name="Helbert Y."/>
            <person name="Kane L.T."/>
            <person name="Ebling H."/>
            <person name="Zhang L."/>
            <person name="Liu B."/>
            <person name="Eaton Z."/>
            <person name="Mclaughlin S."/>
            <person name="Kingan S."/>
            <person name="Baybayan P."/>
            <person name="Concepcion G."/>
            <person name="Jordan M."/>
            <person name="Riva A."/>
            <person name="Barbazuk W."/>
            <person name="Harkins T."/>
        </authorList>
    </citation>
    <scope>NUCLEOTIDE SEQUENCE [LARGE SCALE GENOMIC DNA]</scope>
    <source>
        <strain evidence="9">cv. Jamaican Lion 4</strain>
        <tissue evidence="8">Leaf</tissue>
    </source>
</reference>
<evidence type="ECO:0000256" key="4">
    <source>
        <dbReference type="ARBA" id="ARBA00023163"/>
    </source>
</evidence>
<dbReference type="InterPro" id="IPR050142">
    <property type="entry name" value="MADS-box/MEF2_TF"/>
</dbReference>
<dbReference type="Gene3D" id="3.40.1810.10">
    <property type="entry name" value="Transcription factor, MADS-box"/>
    <property type="match status" value="1"/>
</dbReference>
<dbReference type="PROSITE" id="PS50066">
    <property type="entry name" value="MADS_BOX_2"/>
    <property type="match status" value="1"/>
</dbReference>
<keyword evidence="4" id="KW-0804">Transcription</keyword>
<evidence type="ECO:0000256" key="2">
    <source>
        <dbReference type="ARBA" id="ARBA00023015"/>
    </source>
</evidence>
<keyword evidence="2" id="KW-0805">Transcription regulation</keyword>
<evidence type="ECO:0000256" key="3">
    <source>
        <dbReference type="ARBA" id="ARBA00023125"/>
    </source>
</evidence>
<comment type="subcellular location">
    <subcellularLocation>
        <location evidence="1">Nucleus</location>
    </subcellularLocation>
</comment>
<feature type="domain" description="MADS-box" evidence="7">
    <location>
        <begin position="1"/>
        <end position="61"/>
    </location>
</feature>
<dbReference type="PRINTS" id="PR00404">
    <property type="entry name" value="MADSDOMAIN"/>
</dbReference>
<dbReference type="GO" id="GO:0000977">
    <property type="term" value="F:RNA polymerase II transcription regulatory region sequence-specific DNA binding"/>
    <property type="evidence" value="ECO:0007669"/>
    <property type="project" value="InterPro"/>
</dbReference>
<keyword evidence="5" id="KW-0539">Nucleus</keyword>
<dbReference type="InterPro" id="IPR002100">
    <property type="entry name" value="TF_MADSbox"/>
</dbReference>
<dbReference type="GO" id="GO:0005634">
    <property type="term" value="C:nucleus"/>
    <property type="evidence" value="ECO:0007669"/>
    <property type="project" value="UniProtKB-SubCell"/>
</dbReference>
<feature type="compositionally biased region" description="Basic and acidic residues" evidence="6">
    <location>
        <begin position="363"/>
        <end position="393"/>
    </location>
</feature>
<evidence type="ECO:0000259" key="7">
    <source>
        <dbReference type="PROSITE" id="PS50066"/>
    </source>
</evidence>
<dbReference type="InterPro" id="IPR036879">
    <property type="entry name" value="TF_MADSbox_sf"/>
</dbReference>
<dbReference type="Proteomes" id="UP000583929">
    <property type="component" value="Unassembled WGS sequence"/>
</dbReference>
<proteinExistence type="predicted"/>
<dbReference type="Pfam" id="PF00319">
    <property type="entry name" value="SRF-TF"/>
    <property type="match status" value="1"/>
</dbReference>
<feature type="region of interest" description="Disordered" evidence="6">
    <location>
        <begin position="363"/>
        <end position="415"/>
    </location>
</feature>
<evidence type="ECO:0000256" key="5">
    <source>
        <dbReference type="ARBA" id="ARBA00023242"/>
    </source>
</evidence>
<keyword evidence="9" id="KW-1185">Reference proteome</keyword>
<dbReference type="InterPro" id="IPR033896">
    <property type="entry name" value="MEF2-like_N"/>
</dbReference>
<evidence type="ECO:0000256" key="1">
    <source>
        <dbReference type="ARBA" id="ARBA00004123"/>
    </source>
</evidence>
<protein>
    <recommendedName>
        <fullName evidence="7">MADS-box domain-containing protein</fullName>
    </recommendedName>
</protein>
<accession>A0A7J6FX34</accession>
<dbReference type="EMBL" id="JAATIQ010000163">
    <property type="protein sequence ID" value="KAF4375321.1"/>
    <property type="molecule type" value="Genomic_DNA"/>
</dbReference>
<dbReference type="CDD" id="cd00265">
    <property type="entry name" value="MADS_MEF2_like"/>
    <property type="match status" value="1"/>
</dbReference>